<dbReference type="PANTHER" id="PTHR47691">
    <property type="entry name" value="REGULATOR-RELATED"/>
    <property type="match status" value="1"/>
</dbReference>
<gene>
    <name evidence="5" type="ORF">CryarDRAFT_2990</name>
</gene>
<dbReference type="GO" id="GO:0006355">
    <property type="term" value="P:regulation of DNA-templated transcription"/>
    <property type="evidence" value="ECO:0007669"/>
    <property type="project" value="InterPro"/>
</dbReference>
<reference evidence="5 6" key="1">
    <citation type="submission" date="2013-07" db="EMBL/GenBank/DDBJ databases">
        <authorList>
            <consortium name="DOE Joint Genome Institute"/>
            <person name="Eisen J."/>
            <person name="Huntemann M."/>
            <person name="Han J."/>
            <person name="Chen A."/>
            <person name="Kyrpides N."/>
            <person name="Mavromatis K."/>
            <person name="Markowitz V."/>
            <person name="Palaniappan K."/>
            <person name="Ivanova N."/>
            <person name="Schaumberg A."/>
            <person name="Pati A."/>
            <person name="Liolios K."/>
            <person name="Nordberg H.P."/>
            <person name="Cantor M.N."/>
            <person name="Hua S.X."/>
            <person name="Woyke T."/>
        </authorList>
    </citation>
    <scope>NUCLEOTIDE SEQUENCE [LARGE SCALE GENOMIC DNA]</scope>
    <source>
        <strain evidence="5 6">DSM 44712</strain>
    </source>
</reference>
<dbReference type="InterPro" id="IPR036388">
    <property type="entry name" value="WH-like_DNA-bd_sf"/>
</dbReference>
<sequence>MSPGAGNDRRPAAVREDQSVPPLRITLLGAFRVSRGADVVPVAGARLRSLLVRLALAGGHAVPPDTLIDAVWGEEPPSGAAAALQNLVSRLRRALRTPITVTPAGYRLAADRAETGGPIEGGPIEVDALRFELSAAAGRAHLRAGDPVAARAALAEAVTLWNDRPGAEPAVVAAAAPAVATRLAHLSIDVVTDLADVEIALGRPEEAAARLTGLLAERPAHEQAGALLIDALAAQGRRAEALTVYERLRTHLVDALGTDPGAALRERHARLLDVREQRPRRTLPASTTSFIGRDDDLVRIGDLLGRGRLVTVLGPGGAGKTRLALEAARRHPADGVRFADLSAVTEPAELTAAVLAGLGVRVGRRRSADDELDALVGELGAPGTLLLVDNCEHVIDAAAHLVAALLVRCPDLRVLATSREPLTVDGEMLVPLGPLALPSPDDRPGPALATAAVRLFAERAAAVRPGFRVDEVTRPDVVRVVRALDGLPLALELAAARLRTVSLADLAAGLSDRFGLLATGSRTAPPRHRTLSAVIAWSWDLLDEHERTAAERVSILPGGVTPASAAAVGAGPALLPTLVDRSLLQLVPETGRYRMLETIREYGTGRLRAAGELGVVSGRAAAYYTALMARQDALLRGPDQLAALRLVGAEYDNVLAALRHLCAAGDSAGAIELALHLTWYWQMSGRHSDAVHWLGEALAVPGGGPSPGRDRARAVYLFHRADVHSGLTADDRAEMPELAGRLSGDPDLPGHYRVIGPIMLFLHDEPAALASFQRLAGDDGWPAGLAHLFLAELAENAGALDEMLVHVDASLECFRRSGDRWSRAAVLLLRARSRRYDDLDGALADLREARAIADEFGGLSVGDQIHRDLLESDLYRRRGDADRAAALIRAAREHAPAPAVALLDAHEAALLLDLDRARELLADRPPVTGTTRALELRAAAALALARDDRTGAERALRDAVAAALATRELPLLASVTVTAAELAARRGQHRDSAVLLGVAARLRGAPDRTDPQVRSLTGRAESALGGPEFAAAYSEGRASGVEAVLARQELAGAAETGA</sequence>
<dbReference type="InterPro" id="IPR001867">
    <property type="entry name" value="OmpR/PhoB-type_DNA-bd"/>
</dbReference>
<dbReference type="AlphaFoldDB" id="A0A010ZT49"/>
<dbReference type="Pfam" id="PF13401">
    <property type="entry name" value="AAA_22"/>
    <property type="match status" value="1"/>
</dbReference>
<dbReference type="SUPFAM" id="SSF48452">
    <property type="entry name" value="TPR-like"/>
    <property type="match status" value="2"/>
</dbReference>
<accession>A0A010ZT49</accession>
<evidence type="ECO:0000313" key="5">
    <source>
        <dbReference type="EMBL" id="EXG81869.1"/>
    </source>
</evidence>
<dbReference type="GO" id="GO:0003677">
    <property type="term" value="F:DNA binding"/>
    <property type="evidence" value="ECO:0007669"/>
    <property type="project" value="UniProtKB-UniRule"/>
</dbReference>
<evidence type="ECO:0000256" key="2">
    <source>
        <dbReference type="ARBA" id="ARBA00023125"/>
    </source>
</evidence>
<evidence type="ECO:0000259" key="4">
    <source>
        <dbReference type="PROSITE" id="PS51755"/>
    </source>
</evidence>
<dbReference type="Gene3D" id="1.10.10.10">
    <property type="entry name" value="Winged helix-like DNA-binding domain superfamily/Winged helix DNA-binding domain"/>
    <property type="match status" value="1"/>
</dbReference>
<proteinExistence type="inferred from homology"/>
<keyword evidence="2 3" id="KW-0238">DNA-binding</keyword>
<dbReference type="InterPro" id="IPR016032">
    <property type="entry name" value="Sig_transdc_resp-reg_C-effctor"/>
</dbReference>
<dbReference type="InterPro" id="IPR027417">
    <property type="entry name" value="P-loop_NTPase"/>
</dbReference>
<dbReference type="SMART" id="SM00862">
    <property type="entry name" value="Trans_reg_C"/>
    <property type="match status" value="1"/>
</dbReference>
<dbReference type="InterPro" id="IPR011990">
    <property type="entry name" value="TPR-like_helical_dom_sf"/>
</dbReference>
<protein>
    <submittedName>
        <fullName evidence="5">Putative ATPase</fullName>
    </submittedName>
</protein>
<dbReference type="SUPFAM" id="SSF52540">
    <property type="entry name" value="P-loop containing nucleoside triphosphate hydrolases"/>
    <property type="match status" value="1"/>
</dbReference>
<dbReference type="InterPro" id="IPR049945">
    <property type="entry name" value="AAA_22"/>
</dbReference>
<dbReference type="Proteomes" id="UP000021053">
    <property type="component" value="Unassembled WGS sequence"/>
</dbReference>
<dbReference type="SUPFAM" id="SSF46894">
    <property type="entry name" value="C-terminal effector domain of the bipartite response regulators"/>
    <property type="match status" value="1"/>
</dbReference>
<dbReference type="PROSITE" id="PS51755">
    <property type="entry name" value="OMPR_PHOB"/>
    <property type="match status" value="1"/>
</dbReference>
<dbReference type="PATRIC" id="fig|927661.3.peg.2950"/>
<comment type="similarity">
    <text evidence="1">Belongs to the AfsR/DnrI/RedD regulatory family.</text>
</comment>
<dbReference type="SMART" id="SM01043">
    <property type="entry name" value="BTAD"/>
    <property type="match status" value="1"/>
</dbReference>
<dbReference type="GO" id="GO:0000160">
    <property type="term" value="P:phosphorelay signal transduction system"/>
    <property type="evidence" value="ECO:0007669"/>
    <property type="project" value="InterPro"/>
</dbReference>
<name>A0A010ZT49_9ACTN</name>
<keyword evidence="6" id="KW-1185">Reference proteome</keyword>
<dbReference type="CDD" id="cd15831">
    <property type="entry name" value="BTAD"/>
    <property type="match status" value="1"/>
</dbReference>
<dbReference type="Pfam" id="PF00486">
    <property type="entry name" value="Trans_reg_C"/>
    <property type="match status" value="1"/>
</dbReference>
<dbReference type="Gene3D" id="1.25.40.10">
    <property type="entry name" value="Tetratricopeptide repeat domain"/>
    <property type="match status" value="1"/>
</dbReference>
<feature type="domain" description="OmpR/PhoB-type" evidence="4">
    <location>
        <begin position="15"/>
        <end position="110"/>
    </location>
</feature>
<dbReference type="InterPro" id="IPR005158">
    <property type="entry name" value="BTAD"/>
</dbReference>
<evidence type="ECO:0000313" key="6">
    <source>
        <dbReference type="Proteomes" id="UP000021053"/>
    </source>
</evidence>
<evidence type="ECO:0000256" key="3">
    <source>
        <dbReference type="PROSITE-ProRule" id="PRU01091"/>
    </source>
</evidence>
<evidence type="ECO:0000256" key="1">
    <source>
        <dbReference type="ARBA" id="ARBA00005820"/>
    </source>
</evidence>
<dbReference type="GO" id="GO:0016887">
    <property type="term" value="F:ATP hydrolysis activity"/>
    <property type="evidence" value="ECO:0007669"/>
    <property type="project" value="InterPro"/>
</dbReference>
<comment type="caution">
    <text evidence="5">The sequence shown here is derived from an EMBL/GenBank/DDBJ whole genome shotgun (WGS) entry which is preliminary data.</text>
</comment>
<dbReference type="HOGENOM" id="CLU_004665_1_3_11"/>
<dbReference type="EMBL" id="JFBT01000001">
    <property type="protein sequence ID" value="EXG81869.1"/>
    <property type="molecule type" value="Genomic_DNA"/>
</dbReference>
<feature type="DNA-binding region" description="OmpR/PhoB-type" evidence="3">
    <location>
        <begin position="15"/>
        <end position="110"/>
    </location>
</feature>
<dbReference type="PANTHER" id="PTHR47691:SF3">
    <property type="entry name" value="HTH-TYPE TRANSCRIPTIONAL REGULATOR RV0890C-RELATED"/>
    <property type="match status" value="1"/>
</dbReference>
<organism evidence="5 6">
    <name type="scientific">Cryptosporangium arvum DSM 44712</name>
    <dbReference type="NCBI Taxonomy" id="927661"/>
    <lineage>
        <taxon>Bacteria</taxon>
        <taxon>Bacillati</taxon>
        <taxon>Actinomycetota</taxon>
        <taxon>Actinomycetes</taxon>
        <taxon>Cryptosporangiales</taxon>
        <taxon>Cryptosporangiaceae</taxon>
        <taxon>Cryptosporangium</taxon>
    </lineage>
</organism>
<dbReference type="Pfam" id="PF03704">
    <property type="entry name" value="BTAD"/>
    <property type="match status" value="1"/>
</dbReference>